<dbReference type="Proteomes" id="UP000289738">
    <property type="component" value="Chromosome B04"/>
</dbReference>
<evidence type="ECO:0000313" key="1">
    <source>
        <dbReference type="EMBL" id="RYR15664.1"/>
    </source>
</evidence>
<evidence type="ECO:0000313" key="2">
    <source>
        <dbReference type="Proteomes" id="UP000289738"/>
    </source>
</evidence>
<keyword evidence="2" id="KW-1185">Reference proteome</keyword>
<sequence>MIRKIFDHRMARRLQQMLEDVHEHHDHVTIWLHSDIKKALYVHWKTDEGFKRCRLMNRANRISARSLKYTGGAVIFIKTRANMLSSLSPNIMSLLLDLTCVVDRDATIAETFKYTHTLKENKERFTDQQVADYYVSKHHLTRDDGNNSTASVIDPDMVRHKAASEPYKNRVYRMGLFFVENLRTSTLRHSSASTTSLSVDPKDGINLREQAQQLRESEERYQAILSRMIGTDDLRLEWRR</sequence>
<gene>
    <name evidence="1" type="ORF">Ahy_B04g072562</name>
</gene>
<comment type="caution">
    <text evidence="1">The sequence shown here is derived from an EMBL/GenBank/DDBJ whole genome shotgun (WGS) entry which is preliminary data.</text>
</comment>
<organism evidence="1 2">
    <name type="scientific">Arachis hypogaea</name>
    <name type="common">Peanut</name>
    <dbReference type="NCBI Taxonomy" id="3818"/>
    <lineage>
        <taxon>Eukaryota</taxon>
        <taxon>Viridiplantae</taxon>
        <taxon>Streptophyta</taxon>
        <taxon>Embryophyta</taxon>
        <taxon>Tracheophyta</taxon>
        <taxon>Spermatophyta</taxon>
        <taxon>Magnoliopsida</taxon>
        <taxon>eudicotyledons</taxon>
        <taxon>Gunneridae</taxon>
        <taxon>Pentapetalae</taxon>
        <taxon>rosids</taxon>
        <taxon>fabids</taxon>
        <taxon>Fabales</taxon>
        <taxon>Fabaceae</taxon>
        <taxon>Papilionoideae</taxon>
        <taxon>50 kb inversion clade</taxon>
        <taxon>dalbergioids sensu lato</taxon>
        <taxon>Dalbergieae</taxon>
        <taxon>Pterocarpus clade</taxon>
        <taxon>Arachis</taxon>
    </lineage>
</organism>
<proteinExistence type="predicted"/>
<dbReference type="EMBL" id="SDMP01000014">
    <property type="protein sequence ID" value="RYR15664.1"/>
    <property type="molecule type" value="Genomic_DNA"/>
</dbReference>
<accession>A0A444ZNF7</accession>
<protein>
    <submittedName>
        <fullName evidence="1">Uncharacterized protein</fullName>
    </submittedName>
</protein>
<dbReference type="AlphaFoldDB" id="A0A444ZNF7"/>
<name>A0A444ZNF7_ARAHY</name>
<reference evidence="1 2" key="1">
    <citation type="submission" date="2019-01" db="EMBL/GenBank/DDBJ databases">
        <title>Sequencing of cultivated peanut Arachis hypogaea provides insights into genome evolution and oil improvement.</title>
        <authorList>
            <person name="Chen X."/>
        </authorList>
    </citation>
    <scope>NUCLEOTIDE SEQUENCE [LARGE SCALE GENOMIC DNA]</scope>
    <source>
        <strain evidence="2">cv. Fuhuasheng</strain>
        <tissue evidence="1">Leaves</tissue>
    </source>
</reference>